<name>A0A6V8MRI5_9BACT</name>
<keyword evidence="25" id="KW-0269">Exonuclease</keyword>
<dbReference type="SUPFAM" id="SSF47781">
    <property type="entry name" value="RuvA domain 2-like"/>
    <property type="match status" value="1"/>
</dbReference>
<evidence type="ECO:0000256" key="15">
    <source>
        <dbReference type="ARBA" id="ARBA00023204"/>
    </source>
</evidence>
<evidence type="ECO:0000256" key="8">
    <source>
        <dbReference type="ARBA" id="ARBA00022679"/>
    </source>
</evidence>
<dbReference type="GO" id="GO:0003677">
    <property type="term" value="F:DNA binding"/>
    <property type="evidence" value="ECO:0007669"/>
    <property type="project" value="InterPro"/>
</dbReference>
<dbReference type="SMART" id="SM00481">
    <property type="entry name" value="POLIIIAc"/>
    <property type="match status" value="1"/>
</dbReference>
<dbReference type="GO" id="GO:0004527">
    <property type="term" value="F:exonuclease activity"/>
    <property type="evidence" value="ECO:0007669"/>
    <property type="project" value="UniProtKB-KW"/>
</dbReference>
<evidence type="ECO:0000256" key="11">
    <source>
        <dbReference type="ARBA" id="ARBA00022763"/>
    </source>
</evidence>
<dbReference type="Gene3D" id="3.30.460.10">
    <property type="entry name" value="Beta Polymerase, domain 2"/>
    <property type="match status" value="1"/>
</dbReference>
<dbReference type="InterPro" id="IPR050243">
    <property type="entry name" value="PHP_phosphatase"/>
</dbReference>
<dbReference type="GO" id="GO:0006281">
    <property type="term" value="P:DNA repair"/>
    <property type="evidence" value="ECO:0007669"/>
    <property type="project" value="UniProtKB-KW"/>
</dbReference>
<dbReference type="Pfam" id="PF14791">
    <property type="entry name" value="DNA_pol_B_thumb"/>
    <property type="match status" value="1"/>
</dbReference>
<keyword evidence="28" id="KW-1185">Reference proteome</keyword>
<dbReference type="SUPFAM" id="SSF89550">
    <property type="entry name" value="PHP domain-like"/>
    <property type="match status" value="1"/>
</dbReference>
<dbReference type="InterPro" id="IPR002008">
    <property type="entry name" value="DNA_pol_X_beta-like"/>
</dbReference>
<evidence type="ECO:0000256" key="1">
    <source>
        <dbReference type="ARBA" id="ARBA00001946"/>
    </source>
</evidence>
<evidence type="ECO:0000256" key="3">
    <source>
        <dbReference type="ARBA" id="ARBA00012417"/>
    </source>
</evidence>
<dbReference type="PANTHER" id="PTHR36928">
    <property type="entry name" value="PHOSPHATASE YCDX-RELATED"/>
    <property type="match status" value="1"/>
</dbReference>
<evidence type="ECO:0000259" key="23">
    <source>
        <dbReference type="SMART" id="SM00481"/>
    </source>
</evidence>
<evidence type="ECO:0000256" key="17">
    <source>
        <dbReference type="ARBA" id="ARBA00035726"/>
    </source>
</evidence>
<evidence type="ECO:0000256" key="19">
    <source>
        <dbReference type="ARBA" id="ARBA00044678"/>
    </source>
</evidence>
<keyword evidence="7" id="KW-0237">DNA synthesis</keyword>
<dbReference type="InterPro" id="IPR043519">
    <property type="entry name" value="NT_sf"/>
</dbReference>
<organism evidence="25 27">
    <name type="scientific">Geomonas paludis</name>
    <dbReference type="NCBI Taxonomy" id="2740185"/>
    <lineage>
        <taxon>Bacteria</taxon>
        <taxon>Pseudomonadati</taxon>
        <taxon>Thermodesulfobacteriota</taxon>
        <taxon>Desulfuromonadia</taxon>
        <taxon>Geobacterales</taxon>
        <taxon>Geobacteraceae</taxon>
        <taxon>Geomonas</taxon>
    </lineage>
</organism>
<dbReference type="InterPro" id="IPR010996">
    <property type="entry name" value="HHH_MUS81"/>
</dbReference>
<dbReference type="InterPro" id="IPR016195">
    <property type="entry name" value="Pol/histidinol_Pase-like"/>
</dbReference>
<gene>
    <name evidence="26" type="primary">polX</name>
    <name evidence="25" type="ORF">GMPD_05200</name>
    <name evidence="26" type="ORF">M1B72_20625</name>
</gene>
<evidence type="ECO:0000313" key="25">
    <source>
        <dbReference type="EMBL" id="GFO62601.1"/>
    </source>
</evidence>
<dbReference type="Gene3D" id="1.10.150.110">
    <property type="entry name" value="DNA polymerase beta, N-terminal domain-like"/>
    <property type="match status" value="1"/>
</dbReference>
<dbReference type="CDD" id="cd00141">
    <property type="entry name" value="NT_POLXc"/>
    <property type="match status" value="1"/>
</dbReference>
<dbReference type="PRINTS" id="PR00870">
    <property type="entry name" value="DNAPOLXBETA"/>
</dbReference>
<feature type="domain" description="DNA-directed DNA polymerase X" evidence="24">
    <location>
        <begin position="1"/>
        <end position="314"/>
    </location>
</feature>
<dbReference type="AlphaFoldDB" id="A0A6V8MRI5"/>
<proteinExistence type="predicted"/>
<feature type="domain" description="Polymerase/histidinol phosphatase N-terminal" evidence="23">
    <location>
        <begin position="338"/>
        <end position="417"/>
    </location>
</feature>
<dbReference type="CDD" id="cd07436">
    <property type="entry name" value="PHP_PolX"/>
    <property type="match status" value="1"/>
</dbReference>
<keyword evidence="13" id="KW-0239">DNA-directed DNA polymerase</keyword>
<dbReference type="InterPro" id="IPR047967">
    <property type="entry name" value="PolX_PHP"/>
</dbReference>
<evidence type="ECO:0000259" key="24">
    <source>
        <dbReference type="SMART" id="SM00483"/>
    </source>
</evidence>
<protein>
    <recommendedName>
        <fullName evidence="5">DNA polymerase beta</fullName>
        <ecNumber evidence="3">2.7.7.7</ecNumber>
        <ecNumber evidence="4">4.2.99.18</ecNumber>
    </recommendedName>
    <alternativeName>
        <fullName evidence="16">5'-deoxyribose-phosphate lyase</fullName>
    </alternativeName>
    <alternativeName>
        <fullName evidence="17">AP lyase</fullName>
    </alternativeName>
</protein>
<evidence type="ECO:0000313" key="27">
    <source>
        <dbReference type="Proteomes" id="UP000568888"/>
    </source>
</evidence>
<dbReference type="Pfam" id="PF02811">
    <property type="entry name" value="PHP"/>
    <property type="match status" value="1"/>
</dbReference>
<evidence type="ECO:0000256" key="21">
    <source>
        <dbReference type="ARBA" id="ARBA00049244"/>
    </source>
</evidence>
<dbReference type="SMART" id="SM00483">
    <property type="entry name" value="POLXc"/>
    <property type="match status" value="1"/>
</dbReference>
<evidence type="ECO:0000313" key="26">
    <source>
        <dbReference type="EMBL" id="UPU35817.1"/>
    </source>
</evidence>
<dbReference type="EMBL" id="CP096574">
    <property type="protein sequence ID" value="UPU35817.1"/>
    <property type="molecule type" value="Genomic_DNA"/>
</dbReference>
<dbReference type="RefSeq" id="WP_183344775.1">
    <property type="nucleotide sequence ID" value="NZ_BLXY01000001.1"/>
</dbReference>
<evidence type="ECO:0000256" key="7">
    <source>
        <dbReference type="ARBA" id="ARBA00022634"/>
    </source>
</evidence>
<dbReference type="GO" id="GO:0003887">
    <property type="term" value="F:DNA-directed DNA polymerase activity"/>
    <property type="evidence" value="ECO:0007669"/>
    <property type="project" value="UniProtKB-KW"/>
</dbReference>
<evidence type="ECO:0000256" key="14">
    <source>
        <dbReference type="ARBA" id="ARBA00023053"/>
    </source>
</evidence>
<dbReference type="Gene3D" id="3.20.20.140">
    <property type="entry name" value="Metal-dependent hydrolases"/>
    <property type="match status" value="1"/>
</dbReference>
<dbReference type="EMBL" id="BLXY01000001">
    <property type="protein sequence ID" value="GFO62601.1"/>
    <property type="molecule type" value="Genomic_DNA"/>
</dbReference>
<evidence type="ECO:0000256" key="12">
    <source>
        <dbReference type="ARBA" id="ARBA00022843"/>
    </source>
</evidence>
<keyword evidence="12" id="KW-0832">Ubl conjugation</keyword>
<dbReference type="Gene3D" id="3.30.210.10">
    <property type="entry name" value="DNA polymerase, thumb domain"/>
    <property type="match status" value="1"/>
</dbReference>
<dbReference type="GO" id="GO:0008270">
    <property type="term" value="F:zinc ion binding"/>
    <property type="evidence" value="ECO:0007669"/>
    <property type="project" value="TreeGrafter"/>
</dbReference>
<dbReference type="SUPFAM" id="SSF81301">
    <property type="entry name" value="Nucleotidyltransferase"/>
    <property type="match status" value="1"/>
</dbReference>
<comment type="catalytic activity">
    <reaction evidence="18">
        <text>2'-deoxyribonucleotide-(2'-deoxyribose 5'-phosphate)-2'-deoxyribonucleotide-DNA = a 3'-end 2'-deoxyribonucleotide-(2,3-dehydro-2,3-deoxyribose 5'-phosphate)-DNA + a 5'-end 5'-phospho-2'-deoxyribonucleoside-DNA + H(+)</text>
        <dbReference type="Rhea" id="RHEA:66592"/>
        <dbReference type="Rhea" id="RHEA-COMP:13180"/>
        <dbReference type="Rhea" id="RHEA-COMP:16897"/>
        <dbReference type="Rhea" id="RHEA-COMP:17067"/>
        <dbReference type="ChEBI" id="CHEBI:15378"/>
        <dbReference type="ChEBI" id="CHEBI:136412"/>
        <dbReference type="ChEBI" id="CHEBI:157695"/>
        <dbReference type="ChEBI" id="CHEBI:167181"/>
        <dbReference type="EC" id="4.2.99.18"/>
    </reaction>
</comment>
<dbReference type="FunFam" id="3.20.20.140:FF:000047">
    <property type="entry name" value="PHP domain-containing protein"/>
    <property type="match status" value="1"/>
</dbReference>
<comment type="function">
    <text evidence="20">Repair polymerase that plays a key role in base-excision repair. During this process, the damaged base is excised by specific DNA glycosylases, the DNA backbone is nicked at the abasic site by an apurinic/apyrimidic (AP) endonuclease, and POLB removes 5'-deoxyribose-phosphate from the preincised AP site acting as a 5'-deoxyribose-phosphate lyase (5'-dRP lyase); through its DNA polymerase activity, it adds one nucleotide to the 3' end of the arising single-nucleotide gap. Conducts 'gap-filling' DNA synthesis in a stepwise distributive fashion rather than in a processive fashion as for other DNA polymerases. It is also able to cleave sugar-phosphate bonds 3' to an intact AP site, acting as an AP lyase.</text>
</comment>
<dbReference type="PIRSF" id="PIRSF005047">
    <property type="entry name" value="UCP005047_YshC"/>
    <property type="match status" value="1"/>
</dbReference>
<comment type="catalytic activity">
    <reaction evidence="21">
        <text>DNA(n) + a 2'-deoxyribonucleoside 5'-triphosphate = DNA(n+1) + diphosphate</text>
        <dbReference type="Rhea" id="RHEA:22508"/>
        <dbReference type="Rhea" id="RHEA-COMP:17339"/>
        <dbReference type="Rhea" id="RHEA-COMP:17340"/>
        <dbReference type="ChEBI" id="CHEBI:33019"/>
        <dbReference type="ChEBI" id="CHEBI:61560"/>
        <dbReference type="ChEBI" id="CHEBI:173112"/>
        <dbReference type="EC" id="2.7.7.7"/>
    </reaction>
</comment>
<feature type="domain" description="Helix-hairpin-helix DNA-binding motif class 1" evidence="22">
    <location>
        <begin position="125"/>
        <end position="144"/>
    </location>
</feature>
<dbReference type="Pfam" id="PF14716">
    <property type="entry name" value="HHH_8"/>
    <property type="match status" value="1"/>
</dbReference>
<keyword evidence="11" id="KW-0227">DNA damage</keyword>
<dbReference type="InterPro" id="IPR003583">
    <property type="entry name" value="Hlx-hairpin-Hlx_DNA-bd_motif"/>
</dbReference>
<dbReference type="PANTHER" id="PTHR36928:SF1">
    <property type="entry name" value="PHOSPHATASE YCDX-RELATED"/>
    <property type="match status" value="1"/>
</dbReference>
<comment type="cofactor">
    <cofactor evidence="1">
        <name>Mg(2+)</name>
        <dbReference type="ChEBI" id="CHEBI:18420"/>
    </cofactor>
</comment>
<dbReference type="InterPro" id="IPR004013">
    <property type="entry name" value="PHP_dom"/>
</dbReference>
<dbReference type="GO" id="GO:0140078">
    <property type="term" value="F:class I DNA-(apurinic or apyrimidinic site) endonuclease activity"/>
    <property type="evidence" value="ECO:0007669"/>
    <property type="project" value="UniProtKB-EC"/>
</dbReference>
<evidence type="ECO:0000256" key="20">
    <source>
        <dbReference type="ARBA" id="ARBA00045548"/>
    </source>
</evidence>
<dbReference type="InterPro" id="IPR003141">
    <property type="entry name" value="Pol/His_phosphatase_N"/>
</dbReference>
<evidence type="ECO:0000256" key="4">
    <source>
        <dbReference type="ARBA" id="ARBA00012720"/>
    </source>
</evidence>
<dbReference type="EC" id="2.7.7.7" evidence="3"/>
<dbReference type="NCBIfam" id="NF006375">
    <property type="entry name" value="PRK08609.1"/>
    <property type="match status" value="1"/>
</dbReference>
<evidence type="ECO:0000256" key="16">
    <source>
        <dbReference type="ARBA" id="ARBA00035717"/>
    </source>
</evidence>
<sequence length="581" mass="65186">MKNREIARMFDEIADIMDIRQDNVFKIRAYRRAALNLEGLNRDLAQMSHKELLEIPGVGADLAARIEEYLQTGTTAYYEQLKKEVPAGVFTLLAVPDLGPKTAKAIYEALQITSLEELEQAARDHRLSGIKGIKEKTEENILKGIQAVKRGRERQPLGRMLPAAEELVAALKQMAPLERIEVAGSIRRRRDSIKDIDIVATSPDPASVMEAFLNLTQVHDVIMRGPTRASVTIREGVQVDLRVVEPASYGAALAYLTGSQAHNVRLREMAQKRGMKINEYGIFREEDNVRLGGENEEDVYRLLELPFVPPVLREDRGEIEAAQAGKLPQLVTREQILGDLHVHSRWSDGAHGIAELVEAARLHGFSYIAVTDHSQGLGVARGLTVERIREQQAEIAGLNRELKGFRVLHGTEMDIRGDGTLDFPDDVLKDLDVVVASIHSGFSNSKEVMTARIVAAMRNPYVHIIAHPTGRIIGEREGYQLDMEEVLQVARETGTAMEINAYPLRLDLEDRYVRRAKELGVKIAINTDTHAKIQFETLPWGISVAQRGWLERDDVLNALTADELLKVLHKKRKHKKAYPHR</sequence>
<keyword evidence="6" id="KW-0488">Methylation</keyword>
<dbReference type="SMART" id="SM00278">
    <property type="entry name" value="HhH1"/>
    <property type="match status" value="3"/>
</dbReference>
<comment type="catalytic activity">
    <reaction evidence="19">
        <text>a 5'-end 2'-deoxyribose-2'-deoxyribonucleotide-DNA = (2E,4S)-4-hydroxypenten-2-al-5-phosphate + a 5'-end 5'-phospho-2'-deoxyribonucleoside-DNA + H(+)</text>
        <dbReference type="Rhea" id="RHEA:76255"/>
        <dbReference type="Rhea" id="RHEA-COMP:13180"/>
        <dbReference type="Rhea" id="RHEA-COMP:18657"/>
        <dbReference type="ChEBI" id="CHEBI:15378"/>
        <dbReference type="ChEBI" id="CHEBI:136412"/>
        <dbReference type="ChEBI" id="CHEBI:195194"/>
        <dbReference type="ChEBI" id="CHEBI:195195"/>
    </reaction>
</comment>
<dbReference type="InterPro" id="IPR027421">
    <property type="entry name" value="DNA_pol_lamdba_lyase_dom_sf"/>
</dbReference>
<evidence type="ECO:0000256" key="9">
    <source>
        <dbReference type="ARBA" id="ARBA00022695"/>
    </source>
</evidence>
<comment type="subcellular location">
    <subcellularLocation>
        <location evidence="2">Cytoplasm</location>
    </subcellularLocation>
</comment>
<keyword evidence="14" id="KW-0915">Sodium</keyword>
<evidence type="ECO:0000256" key="6">
    <source>
        <dbReference type="ARBA" id="ARBA00022481"/>
    </source>
</evidence>
<dbReference type="InterPro" id="IPR029398">
    <property type="entry name" value="PolB_thumb"/>
</dbReference>
<dbReference type="SUPFAM" id="SSF47802">
    <property type="entry name" value="DNA polymerase beta, N-terminal domain-like"/>
    <property type="match status" value="1"/>
</dbReference>
<reference evidence="25" key="2">
    <citation type="journal article" date="2021" name="Int. J. Syst. Evol. Microbiol.">
        <title>Geomonas silvestris sp. nov., Geomonas paludis sp. nov. and Geomonas limicola sp. nov., isolated from terrestrial environments, and emended description of the genus Geomonas.</title>
        <authorList>
            <person name="Itoh H."/>
            <person name="Xu Z."/>
            <person name="Masuda Y."/>
            <person name="Ushijima N."/>
            <person name="Hayakawa C."/>
            <person name="Shiratori Y."/>
            <person name="Senoo K."/>
        </authorList>
    </citation>
    <scope>NUCLEOTIDE SEQUENCE</scope>
    <source>
        <strain evidence="25">Red736</strain>
    </source>
</reference>
<keyword evidence="25" id="KW-0540">Nuclease</keyword>
<reference evidence="27" key="1">
    <citation type="submission" date="2020-06" db="EMBL/GenBank/DDBJ databases">
        <title>Draft genomic sequecing of Geomonas sp. Red736.</title>
        <authorList>
            <person name="Itoh H."/>
            <person name="Xu Z.X."/>
            <person name="Ushijima N."/>
            <person name="Masuda Y."/>
            <person name="Shiratori Y."/>
            <person name="Senoo K."/>
        </authorList>
    </citation>
    <scope>NUCLEOTIDE SEQUENCE [LARGE SCALE GENOMIC DNA]</scope>
    <source>
        <strain evidence="27">Red736</strain>
    </source>
</reference>
<keyword evidence="10" id="KW-0235">DNA replication</keyword>
<dbReference type="Proteomes" id="UP000831485">
    <property type="component" value="Chromosome"/>
</dbReference>
<dbReference type="Proteomes" id="UP000568888">
    <property type="component" value="Unassembled WGS sequence"/>
</dbReference>
<dbReference type="Gene3D" id="1.10.150.20">
    <property type="entry name" value="5' to 3' exonuclease, C-terminal subdomain"/>
    <property type="match status" value="1"/>
</dbReference>
<evidence type="ECO:0000256" key="2">
    <source>
        <dbReference type="ARBA" id="ARBA00004496"/>
    </source>
</evidence>
<dbReference type="Pfam" id="PF14520">
    <property type="entry name" value="HHH_5"/>
    <property type="match status" value="1"/>
</dbReference>
<evidence type="ECO:0000259" key="22">
    <source>
        <dbReference type="SMART" id="SM00278"/>
    </source>
</evidence>
<evidence type="ECO:0000256" key="18">
    <source>
        <dbReference type="ARBA" id="ARBA00044632"/>
    </source>
</evidence>
<dbReference type="InterPro" id="IPR002054">
    <property type="entry name" value="DNA-dir_DNA_pol_X"/>
</dbReference>
<dbReference type="GO" id="GO:0005829">
    <property type="term" value="C:cytosol"/>
    <property type="evidence" value="ECO:0007669"/>
    <property type="project" value="TreeGrafter"/>
</dbReference>
<keyword evidence="9" id="KW-0548">Nucleotidyltransferase</keyword>
<evidence type="ECO:0000256" key="5">
    <source>
        <dbReference type="ARBA" id="ARBA00020020"/>
    </source>
</evidence>
<keyword evidence="15" id="KW-0234">DNA repair</keyword>
<evidence type="ECO:0000256" key="13">
    <source>
        <dbReference type="ARBA" id="ARBA00022932"/>
    </source>
</evidence>
<dbReference type="InterPro" id="IPR022311">
    <property type="entry name" value="PolX-like"/>
</dbReference>
<keyword evidence="25" id="KW-0378">Hydrolase</keyword>
<keyword evidence="8" id="KW-0808">Transferase</keyword>
<accession>A0A6V8MRI5</accession>
<feature type="domain" description="Helix-hairpin-helix DNA-binding motif class 1" evidence="22">
    <location>
        <begin position="90"/>
        <end position="109"/>
    </location>
</feature>
<reference evidence="26" key="3">
    <citation type="submission" date="2022-04" db="EMBL/GenBank/DDBJ databases">
        <authorList>
            <person name="Liu G."/>
        </authorList>
    </citation>
    <scope>NUCLEOTIDE SEQUENCE</scope>
    <source>
        <strain evidence="26">RG22</strain>
    </source>
</reference>
<dbReference type="EC" id="4.2.99.18" evidence="4"/>
<evidence type="ECO:0000256" key="10">
    <source>
        <dbReference type="ARBA" id="ARBA00022705"/>
    </source>
</evidence>
<feature type="domain" description="Helix-hairpin-helix DNA-binding motif class 1" evidence="22">
    <location>
        <begin position="50"/>
        <end position="69"/>
    </location>
</feature>
<dbReference type="InterPro" id="IPR037160">
    <property type="entry name" value="DNA_Pol_thumb_sf"/>
</dbReference>
<evidence type="ECO:0000313" key="28">
    <source>
        <dbReference type="Proteomes" id="UP000831485"/>
    </source>
</evidence>
<dbReference type="InterPro" id="IPR010994">
    <property type="entry name" value="RuvA_2-like"/>
</dbReference>
<dbReference type="GO" id="GO:0042578">
    <property type="term" value="F:phosphoric ester hydrolase activity"/>
    <property type="evidence" value="ECO:0007669"/>
    <property type="project" value="TreeGrafter"/>
</dbReference>